<evidence type="ECO:0000313" key="2">
    <source>
        <dbReference type="EMBL" id="KAK5839612.1"/>
    </source>
</evidence>
<dbReference type="InterPro" id="IPR032675">
    <property type="entry name" value="LRR_dom_sf"/>
</dbReference>
<feature type="region of interest" description="Disordered" evidence="1">
    <location>
        <begin position="43"/>
        <end position="84"/>
    </location>
</feature>
<dbReference type="EMBL" id="JARKNE010000003">
    <property type="protein sequence ID" value="KAK5839612.1"/>
    <property type="molecule type" value="Genomic_DNA"/>
</dbReference>
<dbReference type="Proteomes" id="UP001358586">
    <property type="component" value="Chromosome 3"/>
</dbReference>
<feature type="compositionally biased region" description="Basic residues" evidence="1">
    <location>
        <begin position="43"/>
        <end position="60"/>
    </location>
</feature>
<reference evidence="2 3" key="1">
    <citation type="submission" date="2023-03" db="EMBL/GenBank/DDBJ databases">
        <title>WGS of Gossypium arboreum.</title>
        <authorList>
            <person name="Yu D."/>
        </authorList>
    </citation>
    <scope>NUCLEOTIDE SEQUENCE [LARGE SCALE GENOMIC DNA]</scope>
    <source>
        <tissue evidence="2">Leaf</tissue>
    </source>
</reference>
<comment type="caution">
    <text evidence="2">The sequence shown here is derived from an EMBL/GenBank/DDBJ whole genome shotgun (WGS) entry which is preliminary data.</text>
</comment>
<keyword evidence="3" id="KW-1185">Reference proteome</keyword>
<evidence type="ECO:0000313" key="3">
    <source>
        <dbReference type="Proteomes" id="UP001358586"/>
    </source>
</evidence>
<proteinExistence type="predicted"/>
<evidence type="ECO:0000256" key="1">
    <source>
        <dbReference type="SAM" id="MobiDB-lite"/>
    </source>
</evidence>
<sequence>MVVCSTGHGGDGWRWGREREGGRGAVAMRCGDQRWRVLSRLRKEAKGKRGKGGGVAKRKKEIGEEGEKKREYGREGGGDDNDRWESGRKDFSLLEAQKSPSLFVLSLIVSGELEKEAVIFLLFPLSWVEEKMQPNQLKKHLQVYLIQLIQVKTSRLDGSSNRIKELPSSLGNCSDLSDLKVSNNLITSLPEDLTNCLKLTKLDEEGHRIFTQTRIGMSFICLMMGLEVIQALNYNPGDYQTAGGYQSSSYTHQTTTWNRSNSVSFTTQLYSNYSQDSSGAYAAGTEMDLYRNCYQSNARICLSG</sequence>
<dbReference type="SUPFAM" id="SSF52058">
    <property type="entry name" value="L domain-like"/>
    <property type="match status" value="1"/>
</dbReference>
<dbReference type="Gene3D" id="3.80.10.10">
    <property type="entry name" value="Ribonuclease Inhibitor"/>
    <property type="match status" value="1"/>
</dbReference>
<name>A0ABR0QKY5_GOSAR</name>
<accession>A0ABR0QKY5</accession>
<organism evidence="2 3">
    <name type="scientific">Gossypium arboreum</name>
    <name type="common">Tree cotton</name>
    <name type="synonym">Gossypium nanking</name>
    <dbReference type="NCBI Taxonomy" id="29729"/>
    <lineage>
        <taxon>Eukaryota</taxon>
        <taxon>Viridiplantae</taxon>
        <taxon>Streptophyta</taxon>
        <taxon>Embryophyta</taxon>
        <taxon>Tracheophyta</taxon>
        <taxon>Spermatophyta</taxon>
        <taxon>Magnoliopsida</taxon>
        <taxon>eudicotyledons</taxon>
        <taxon>Gunneridae</taxon>
        <taxon>Pentapetalae</taxon>
        <taxon>rosids</taxon>
        <taxon>malvids</taxon>
        <taxon>Malvales</taxon>
        <taxon>Malvaceae</taxon>
        <taxon>Malvoideae</taxon>
        <taxon>Gossypium</taxon>
    </lineage>
</organism>
<protein>
    <submittedName>
        <fullName evidence="2">Uncharacterized protein</fullName>
    </submittedName>
</protein>
<feature type="compositionally biased region" description="Basic and acidic residues" evidence="1">
    <location>
        <begin position="61"/>
        <end position="84"/>
    </location>
</feature>
<gene>
    <name evidence="2" type="ORF">PVK06_008423</name>
</gene>